<name>A0A0W8F5D3_9ZZZZ</name>
<organism evidence="13">
    <name type="scientific">hydrocarbon metagenome</name>
    <dbReference type="NCBI Taxonomy" id="938273"/>
    <lineage>
        <taxon>unclassified sequences</taxon>
        <taxon>metagenomes</taxon>
        <taxon>ecological metagenomes</taxon>
    </lineage>
</organism>
<comment type="subcellular location">
    <subcellularLocation>
        <location evidence="1">Cytoplasm</location>
    </subcellularLocation>
</comment>
<evidence type="ECO:0000256" key="7">
    <source>
        <dbReference type="ARBA" id="ARBA00022695"/>
    </source>
</evidence>
<evidence type="ECO:0000256" key="10">
    <source>
        <dbReference type="ARBA" id="ARBA00029774"/>
    </source>
</evidence>
<comment type="catalytic activity">
    <reaction evidence="11">
        <text>L-threonine + hydrogencarbonate + ATP = L-threonylcarbamoyladenylate + diphosphate + H2O</text>
        <dbReference type="Rhea" id="RHEA:36407"/>
        <dbReference type="ChEBI" id="CHEBI:15377"/>
        <dbReference type="ChEBI" id="CHEBI:17544"/>
        <dbReference type="ChEBI" id="CHEBI:30616"/>
        <dbReference type="ChEBI" id="CHEBI:33019"/>
        <dbReference type="ChEBI" id="CHEBI:57926"/>
        <dbReference type="ChEBI" id="CHEBI:73682"/>
        <dbReference type="EC" id="2.7.7.87"/>
    </reaction>
</comment>
<dbReference type="GO" id="GO:0061710">
    <property type="term" value="F:L-threonylcarbamoyladenylate synthase"/>
    <property type="evidence" value="ECO:0007669"/>
    <property type="project" value="UniProtKB-EC"/>
</dbReference>
<dbReference type="Pfam" id="PF01300">
    <property type="entry name" value="Sua5_yciO_yrdC"/>
    <property type="match status" value="1"/>
</dbReference>
<dbReference type="EMBL" id="LNQE01001532">
    <property type="protein sequence ID" value="KUG15778.1"/>
    <property type="molecule type" value="Genomic_DNA"/>
</dbReference>
<gene>
    <name evidence="13" type="ORF">ASZ90_014554</name>
</gene>
<dbReference type="GO" id="GO:0005524">
    <property type="term" value="F:ATP binding"/>
    <property type="evidence" value="ECO:0007669"/>
    <property type="project" value="UniProtKB-KW"/>
</dbReference>
<dbReference type="SUPFAM" id="SSF55821">
    <property type="entry name" value="YrdC/RibB"/>
    <property type="match status" value="1"/>
</dbReference>
<protein>
    <recommendedName>
        <fullName evidence="10">L-threonylcarbamoyladenylate synthase</fullName>
        <ecNumber evidence="3">2.7.7.87</ecNumber>
    </recommendedName>
    <alternativeName>
        <fullName evidence="10">L-threonylcarbamoyladenylate synthase</fullName>
    </alternativeName>
</protein>
<keyword evidence="4" id="KW-0963">Cytoplasm</keyword>
<dbReference type="AlphaFoldDB" id="A0A0W8F5D3"/>
<keyword evidence="9" id="KW-0067">ATP-binding</keyword>
<evidence type="ECO:0000313" key="13">
    <source>
        <dbReference type="EMBL" id="KUG15778.1"/>
    </source>
</evidence>
<feature type="domain" description="YrdC-like" evidence="12">
    <location>
        <begin position="1"/>
        <end position="179"/>
    </location>
</feature>
<dbReference type="InterPro" id="IPR050156">
    <property type="entry name" value="TC-AMP_synthase_SUA5"/>
</dbReference>
<dbReference type="GO" id="GO:0008033">
    <property type="term" value="P:tRNA processing"/>
    <property type="evidence" value="ECO:0007669"/>
    <property type="project" value="UniProtKB-KW"/>
</dbReference>
<evidence type="ECO:0000256" key="1">
    <source>
        <dbReference type="ARBA" id="ARBA00004496"/>
    </source>
</evidence>
<keyword evidence="6" id="KW-0819">tRNA processing</keyword>
<evidence type="ECO:0000256" key="4">
    <source>
        <dbReference type="ARBA" id="ARBA00022490"/>
    </source>
</evidence>
<evidence type="ECO:0000256" key="11">
    <source>
        <dbReference type="ARBA" id="ARBA00048366"/>
    </source>
</evidence>
<proteinExistence type="inferred from homology"/>
<dbReference type="GO" id="GO:0000049">
    <property type="term" value="F:tRNA binding"/>
    <property type="evidence" value="ECO:0007669"/>
    <property type="project" value="TreeGrafter"/>
</dbReference>
<accession>A0A0W8F5D3</accession>
<comment type="caution">
    <text evidence="13">The sequence shown here is derived from an EMBL/GenBank/DDBJ whole genome shotgun (WGS) entry which is preliminary data.</text>
</comment>
<keyword evidence="5" id="KW-0808">Transferase</keyword>
<dbReference type="PROSITE" id="PS51163">
    <property type="entry name" value="YRDC"/>
    <property type="match status" value="1"/>
</dbReference>
<evidence type="ECO:0000256" key="3">
    <source>
        <dbReference type="ARBA" id="ARBA00012584"/>
    </source>
</evidence>
<dbReference type="PANTHER" id="PTHR17490">
    <property type="entry name" value="SUA5"/>
    <property type="match status" value="1"/>
</dbReference>
<dbReference type="GO" id="GO:0003725">
    <property type="term" value="F:double-stranded RNA binding"/>
    <property type="evidence" value="ECO:0007669"/>
    <property type="project" value="InterPro"/>
</dbReference>
<evidence type="ECO:0000256" key="9">
    <source>
        <dbReference type="ARBA" id="ARBA00022840"/>
    </source>
</evidence>
<reference evidence="13" key="1">
    <citation type="journal article" date="2015" name="Proc. Natl. Acad. Sci. U.S.A.">
        <title>Networks of energetic and metabolic interactions define dynamics in microbial communities.</title>
        <authorList>
            <person name="Embree M."/>
            <person name="Liu J.K."/>
            <person name="Al-Bassam M.M."/>
            <person name="Zengler K."/>
        </authorList>
    </citation>
    <scope>NUCLEOTIDE SEQUENCE</scope>
</reference>
<dbReference type="NCBIfam" id="TIGR00057">
    <property type="entry name" value="L-threonylcarbamoyladenylate synthase"/>
    <property type="match status" value="1"/>
</dbReference>
<dbReference type="PANTHER" id="PTHR17490:SF16">
    <property type="entry name" value="THREONYLCARBAMOYL-AMP SYNTHASE"/>
    <property type="match status" value="1"/>
</dbReference>
<keyword evidence="7" id="KW-0548">Nucleotidyltransferase</keyword>
<keyword evidence="8" id="KW-0547">Nucleotide-binding</keyword>
<evidence type="ECO:0000256" key="8">
    <source>
        <dbReference type="ARBA" id="ARBA00022741"/>
    </source>
</evidence>
<sequence>MDLVEKAASVLRHDGLVIYPTDTIYGLGADALSEEAITRVYEAKRRPFSAPISVAVCSCDMIHGIARVNDYAARFIDRFLPGPVTVVLPARNSLPGILTGGTGLVGIRIPRHPVALRLIELLDSPITATSANTSGARDPVVPGDCNVPHDFMIDGGRLPGTASTVIDLVSLTIIRPGADLEQVLAYISARE</sequence>
<dbReference type="GO" id="GO:0005737">
    <property type="term" value="C:cytoplasm"/>
    <property type="evidence" value="ECO:0007669"/>
    <property type="project" value="UniProtKB-SubCell"/>
</dbReference>
<dbReference type="InterPro" id="IPR006070">
    <property type="entry name" value="Sua5-like_dom"/>
</dbReference>
<dbReference type="InterPro" id="IPR017945">
    <property type="entry name" value="DHBP_synth_RibB-like_a/b_dom"/>
</dbReference>
<evidence type="ECO:0000259" key="12">
    <source>
        <dbReference type="PROSITE" id="PS51163"/>
    </source>
</evidence>
<evidence type="ECO:0000256" key="5">
    <source>
        <dbReference type="ARBA" id="ARBA00022679"/>
    </source>
</evidence>
<evidence type="ECO:0000256" key="2">
    <source>
        <dbReference type="ARBA" id="ARBA00007663"/>
    </source>
</evidence>
<evidence type="ECO:0000256" key="6">
    <source>
        <dbReference type="ARBA" id="ARBA00022694"/>
    </source>
</evidence>
<comment type="similarity">
    <text evidence="2">Belongs to the SUA5 family.</text>
</comment>
<dbReference type="Gene3D" id="3.90.870.10">
    <property type="entry name" value="DHBP synthase"/>
    <property type="match status" value="1"/>
</dbReference>
<dbReference type="GO" id="GO:0006450">
    <property type="term" value="P:regulation of translational fidelity"/>
    <property type="evidence" value="ECO:0007669"/>
    <property type="project" value="TreeGrafter"/>
</dbReference>
<dbReference type="EC" id="2.7.7.87" evidence="3"/>